<protein>
    <submittedName>
        <fullName evidence="1">Uncharacterized protein</fullName>
    </submittedName>
</protein>
<comment type="caution">
    <text evidence="1">The sequence shown here is derived from an EMBL/GenBank/DDBJ whole genome shotgun (WGS) entry which is preliminary data.</text>
</comment>
<dbReference type="Proteomes" id="UP001292094">
    <property type="component" value="Unassembled WGS sequence"/>
</dbReference>
<gene>
    <name evidence="1" type="ORF">Pmani_023999</name>
</gene>
<accession>A0AAE1TZR6</accession>
<organism evidence="1 2">
    <name type="scientific">Petrolisthes manimaculis</name>
    <dbReference type="NCBI Taxonomy" id="1843537"/>
    <lineage>
        <taxon>Eukaryota</taxon>
        <taxon>Metazoa</taxon>
        <taxon>Ecdysozoa</taxon>
        <taxon>Arthropoda</taxon>
        <taxon>Crustacea</taxon>
        <taxon>Multicrustacea</taxon>
        <taxon>Malacostraca</taxon>
        <taxon>Eumalacostraca</taxon>
        <taxon>Eucarida</taxon>
        <taxon>Decapoda</taxon>
        <taxon>Pleocyemata</taxon>
        <taxon>Anomura</taxon>
        <taxon>Galatheoidea</taxon>
        <taxon>Porcellanidae</taxon>
        <taxon>Petrolisthes</taxon>
    </lineage>
</organism>
<proteinExistence type="predicted"/>
<evidence type="ECO:0000313" key="2">
    <source>
        <dbReference type="Proteomes" id="UP001292094"/>
    </source>
</evidence>
<dbReference type="AlphaFoldDB" id="A0AAE1TZR6"/>
<reference evidence="1" key="1">
    <citation type="submission" date="2023-11" db="EMBL/GenBank/DDBJ databases">
        <title>Genome assemblies of two species of porcelain crab, Petrolisthes cinctipes and Petrolisthes manimaculis (Anomura: Porcellanidae).</title>
        <authorList>
            <person name="Angst P."/>
        </authorList>
    </citation>
    <scope>NUCLEOTIDE SEQUENCE</scope>
    <source>
        <strain evidence="1">PB745_02</strain>
        <tissue evidence="1">Gill</tissue>
    </source>
</reference>
<sequence>MSGNTSDEFNSTPPLAFKTLLPDVTQEMLNSSSSTDKEDAKEIINSDNQLWANEETNTNMGIYHNTCCDPLGVNEFESSCDSLVSGKVNEVKEKNMFYLALDDDLSDFDSSLDTNKAGSSSYYSANLEDKVDGFM</sequence>
<keyword evidence="2" id="KW-1185">Reference proteome</keyword>
<dbReference type="EMBL" id="JAWZYT010002489">
    <property type="protein sequence ID" value="KAK4304052.1"/>
    <property type="molecule type" value="Genomic_DNA"/>
</dbReference>
<name>A0AAE1TZR6_9EUCA</name>
<evidence type="ECO:0000313" key="1">
    <source>
        <dbReference type="EMBL" id="KAK4304052.1"/>
    </source>
</evidence>